<evidence type="ECO:0000313" key="1">
    <source>
        <dbReference type="EMBL" id="AAF12071.1"/>
    </source>
</evidence>
<sequence length="188" mass="20324">MSGPEGICSLKIIPGTRPNTLDPGRASVRQRSIPMKKALTLALLGTVALSSCSVVGTRAAVVSGQLNGFNSDQNLRLALVGFNNSQYVADGRRAQVIDKVLTGGYTFALPRNVQSGVYRLIVFRDANNNNAYDSGDVVLSRHNGKSLIYAPRDNYVYSGVKYGWNIRNDANGDIQTVVLNNYDLTAAR</sequence>
<dbReference type="PIR" id="F75262">
    <property type="entry name" value="F75262"/>
</dbReference>
<dbReference type="EMBL" id="AE000513">
    <property type="protein sequence ID" value="AAF12071.1"/>
    <property type="molecule type" value="Genomic_DNA"/>
</dbReference>
<dbReference type="STRING" id="243230.DR_2527"/>
<dbReference type="PaxDb" id="243230-DR_2527"/>
<dbReference type="KEGG" id="dra:DR_2527"/>
<organism evidence="1 2">
    <name type="scientific">Deinococcus radiodurans (strain ATCC 13939 / DSM 20539 / JCM 16871 / CCUG 27074 / LMG 4051 / NBRC 15346 / NCIMB 9279 / VKM B-1422 / R1)</name>
    <dbReference type="NCBI Taxonomy" id="243230"/>
    <lineage>
        <taxon>Bacteria</taxon>
        <taxon>Thermotogati</taxon>
        <taxon>Deinococcota</taxon>
        <taxon>Deinococci</taxon>
        <taxon>Deinococcales</taxon>
        <taxon>Deinococcaceae</taxon>
        <taxon>Deinococcus</taxon>
    </lineage>
</organism>
<name>Q9RRG5_DEIRA</name>
<dbReference type="AlphaFoldDB" id="Q9RRG5"/>
<protein>
    <submittedName>
        <fullName evidence="1">Uncharacterized protein</fullName>
    </submittedName>
</protein>
<dbReference type="HOGENOM" id="CLU_1692594_0_0_0"/>
<dbReference type="PATRIC" id="fig|243230.17.peg.2770"/>
<dbReference type="InParanoid" id="Q9RRG5"/>
<proteinExistence type="predicted"/>
<dbReference type="OrthoDB" id="69141at2"/>
<evidence type="ECO:0000313" key="2">
    <source>
        <dbReference type="Proteomes" id="UP000002524"/>
    </source>
</evidence>
<accession>Q9RRG5</accession>
<reference evidence="1 2" key="1">
    <citation type="journal article" date="1999" name="Science">
        <title>Genome sequence of the radioresistant bacterium Deinococcus radiodurans R1.</title>
        <authorList>
            <person name="White O."/>
            <person name="Eisen J.A."/>
            <person name="Heidelberg J.F."/>
            <person name="Hickey E.K."/>
            <person name="Peterson J.D."/>
            <person name="Dodson R.J."/>
            <person name="Haft D.H."/>
            <person name="Gwinn M.L."/>
            <person name="Nelson W.C."/>
            <person name="Richardson D.L."/>
            <person name="Moffat K.S."/>
            <person name="Qin H."/>
            <person name="Jiang L."/>
            <person name="Pamphile W."/>
            <person name="Crosby M."/>
            <person name="Shen M."/>
            <person name="Vamathevan J.J."/>
            <person name="Lam P."/>
            <person name="McDonald L."/>
            <person name="Utterback T."/>
            <person name="Zalewski C."/>
            <person name="Makarova K.S."/>
            <person name="Aravind L."/>
            <person name="Daly M.J."/>
            <person name="Minton K.W."/>
            <person name="Fleischmann R.D."/>
            <person name="Ketchum K.A."/>
            <person name="Nelson K.E."/>
            <person name="Salzberg S."/>
            <person name="Smith H.O."/>
            <person name="Venter J.C."/>
            <person name="Fraser C.M."/>
        </authorList>
    </citation>
    <scope>NUCLEOTIDE SEQUENCE [LARGE SCALE GENOMIC DNA]</scope>
    <source>
        <strain evidence="2">ATCC 13939 / DSM 20539 / JCM 16871 / LMG 4051 / NBRC 15346 / NCIMB 9279 / R1 / VKM B-1422</strain>
    </source>
</reference>
<dbReference type="eggNOG" id="ENOG5033MIS">
    <property type="taxonomic scope" value="Bacteria"/>
</dbReference>
<dbReference type="EnsemblBacteria" id="AAF12071">
    <property type="protein sequence ID" value="AAF12071"/>
    <property type="gene ID" value="DR_2527"/>
</dbReference>
<gene>
    <name evidence="1" type="ordered locus">DR_2527</name>
</gene>
<dbReference type="Proteomes" id="UP000002524">
    <property type="component" value="Chromosome 1"/>
</dbReference>
<keyword evidence="2" id="KW-1185">Reference proteome</keyword>